<reference evidence="2 3" key="1">
    <citation type="submission" date="2018-06" db="EMBL/GenBank/DDBJ databases">
        <title>Halonotius sp. F13-13 a new haloarchaeeon isolated from a solar saltern from Isla Cristina, Huelva, Spain.</title>
        <authorList>
            <person name="Duran-Viseras A."/>
            <person name="Sanchez-Porro C."/>
            <person name="Ventosa A."/>
        </authorList>
    </citation>
    <scope>NUCLEOTIDE SEQUENCE [LARGE SCALE GENOMIC DNA]</scope>
    <source>
        <strain evidence="2 3">CECT 7525</strain>
    </source>
</reference>
<evidence type="ECO:0000256" key="1">
    <source>
        <dbReference type="SAM" id="MobiDB-lite"/>
    </source>
</evidence>
<comment type="caution">
    <text evidence="2">The sequence shown here is derived from an EMBL/GenBank/DDBJ whole genome shotgun (WGS) entry which is preliminary data.</text>
</comment>
<proteinExistence type="predicted"/>
<dbReference type="InterPro" id="IPR055517">
    <property type="entry name" value="DUF7091"/>
</dbReference>
<evidence type="ECO:0000313" key="2">
    <source>
        <dbReference type="EMBL" id="RJX48489.1"/>
    </source>
</evidence>
<organism evidence="2 3">
    <name type="scientific">Halonotius pteroides</name>
    <dbReference type="NCBI Taxonomy" id="268735"/>
    <lineage>
        <taxon>Archaea</taxon>
        <taxon>Methanobacteriati</taxon>
        <taxon>Methanobacteriota</taxon>
        <taxon>Stenosarchaea group</taxon>
        <taxon>Halobacteria</taxon>
        <taxon>Halobacteriales</taxon>
        <taxon>Haloferacaceae</taxon>
        <taxon>Halonotius</taxon>
    </lineage>
</organism>
<dbReference type="OrthoDB" id="213643at2157"/>
<dbReference type="EMBL" id="QMDW01000020">
    <property type="protein sequence ID" value="RJX48489.1"/>
    <property type="molecule type" value="Genomic_DNA"/>
</dbReference>
<gene>
    <name evidence="2" type="ORF">DP106_12005</name>
</gene>
<name>A0A3A6PXF0_9EURY</name>
<dbReference type="AlphaFoldDB" id="A0A3A6PXF0"/>
<sequence>MDDRLETFLRERLRAAGRNVERTRAAFSEGKAETDDDASTALPTDDAGRAQLVCRRHGVKRAAKVDNEGRPACFDAEHVDCRGCVEDIDAGRIETWDANGDENTDS</sequence>
<protein>
    <submittedName>
        <fullName evidence="2">Uncharacterized protein</fullName>
    </submittedName>
</protein>
<dbReference type="Proteomes" id="UP000281564">
    <property type="component" value="Unassembled WGS sequence"/>
</dbReference>
<keyword evidence="3" id="KW-1185">Reference proteome</keyword>
<feature type="region of interest" description="Disordered" evidence="1">
    <location>
        <begin position="24"/>
        <end position="46"/>
    </location>
</feature>
<dbReference type="RefSeq" id="WP_120085605.1">
    <property type="nucleotide sequence ID" value="NZ_QMDW01000020.1"/>
</dbReference>
<dbReference type="Pfam" id="PF23367">
    <property type="entry name" value="DUF7091"/>
    <property type="match status" value="1"/>
</dbReference>
<accession>A0A3A6PXF0</accession>
<evidence type="ECO:0000313" key="3">
    <source>
        <dbReference type="Proteomes" id="UP000281564"/>
    </source>
</evidence>